<evidence type="ECO:0000256" key="2">
    <source>
        <dbReference type="ARBA" id="ARBA00023134"/>
    </source>
</evidence>
<feature type="region of interest" description="Disordered" evidence="3">
    <location>
        <begin position="187"/>
        <end position="207"/>
    </location>
</feature>
<keyword evidence="5" id="KW-1185">Reference proteome</keyword>
<reference evidence="4 5" key="1">
    <citation type="journal article" date="2022" name="bioRxiv">
        <title>Genomics of Preaxostyla Flagellates Illuminates Evolutionary Transitions and the Path Towards Mitochondrial Loss.</title>
        <authorList>
            <person name="Novak L.V.F."/>
            <person name="Treitli S.C."/>
            <person name="Pyrih J."/>
            <person name="Halakuc P."/>
            <person name="Pipaliya S.V."/>
            <person name="Vacek V."/>
            <person name="Brzon O."/>
            <person name="Soukal P."/>
            <person name="Eme L."/>
            <person name="Dacks J.B."/>
            <person name="Karnkowska A."/>
            <person name="Elias M."/>
            <person name="Hampl V."/>
        </authorList>
    </citation>
    <scope>NUCLEOTIDE SEQUENCE [LARGE SCALE GENOMIC DNA]</scope>
    <source>
        <strain evidence="4">NAU3</strain>
        <tissue evidence="4">Gut</tissue>
    </source>
</reference>
<gene>
    <name evidence="4" type="ORF">BLNAU_16660</name>
</gene>
<accession>A0ABQ9XAY9</accession>
<evidence type="ECO:0000256" key="1">
    <source>
        <dbReference type="ARBA" id="ARBA00022741"/>
    </source>
</evidence>
<evidence type="ECO:0000313" key="5">
    <source>
        <dbReference type="Proteomes" id="UP001281761"/>
    </source>
</evidence>
<dbReference type="SMART" id="SM00175">
    <property type="entry name" value="RAB"/>
    <property type="match status" value="1"/>
</dbReference>
<dbReference type="SMART" id="SM00174">
    <property type="entry name" value="RHO"/>
    <property type="match status" value="1"/>
</dbReference>
<keyword evidence="4" id="KW-0378">Hydrolase</keyword>
<feature type="compositionally biased region" description="Gly residues" evidence="3">
    <location>
        <begin position="190"/>
        <end position="207"/>
    </location>
</feature>
<evidence type="ECO:0000313" key="4">
    <source>
        <dbReference type="EMBL" id="KAK2948405.1"/>
    </source>
</evidence>
<proteinExistence type="predicted"/>
<dbReference type="Gene3D" id="3.40.50.300">
    <property type="entry name" value="P-loop containing nucleotide triphosphate hydrolases"/>
    <property type="match status" value="1"/>
</dbReference>
<dbReference type="InterPro" id="IPR027417">
    <property type="entry name" value="P-loop_NTPase"/>
</dbReference>
<keyword evidence="1" id="KW-0547">Nucleotide-binding</keyword>
<dbReference type="CDD" id="cd00157">
    <property type="entry name" value="Rho"/>
    <property type="match status" value="1"/>
</dbReference>
<protein>
    <submittedName>
        <fullName evidence="4">Cdc42 like protein</fullName>
        <ecNumber evidence="4">3.6.5.2</ecNumber>
    </submittedName>
</protein>
<dbReference type="PROSITE" id="PS51421">
    <property type="entry name" value="RAS"/>
    <property type="match status" value="1"/>
</dbReference>
<dbReference type="SUPFAM" id="SSF52540">
    <property type="entry name" value="P-loop containing nucleoside triphosphate hydrolases"/>
    <property type="match status" value="1"/>
</dbReference>
<comment type="caution">
    <text evidence="4">The sequence shown here is derived from an EMBL/GenBank/DDBJ whole genome shotgun (WGS) entry which is preliminary data.</text>
</comment>
<dbReference type="PROSITE" id="PS51420">
    <property type="entry name" value="RHO"/>
    <property type="match status" value="1"/>
</dbReference>
<dbReference type="InterPro" id="IPR005225">
    <property type="entry name" value="Small_GTP-bd"/>
</dbReference>
<dbReference type="Pfam" id="PF00071">
    <property type="entry name" value="Ras"/>
    <property type="match status" value="1"/>
</dbReference>
<dbReference type="NCBIfam" id="TIGR00231">
    <property type="entry name" value="small_GTP"/>
    <property type="match status" value="1"/>
</dbReference>
<dbReference type="PRINTS" id="PR00449">
    <property type="entry name" value="RASTRNSFRMNG"/>
</dbReference>
<dbReference type="InterPro" id="IPR003578">
    <property type="entry name" value="Small_GTPase_Rho"/>
</dbReference>
<name>A0ABQ9XAY9_9EUKA</name>
<evidence type="ECO:0000256" key="3">
    <source>
        <dbReference type="SAM" id="MobiDB-lite"/>
    </source>
</evidence>
<dbReference type="InterPro" id="IPR001806">
    <property type="entry name" value="Small_GTPase"/>
</dbReference>
<dbReference type="GO" id="GO:0003925">
    <property type="term" value="F:G protein activity"/>
    <property type="evidence" value="ECO:0007669"/>
    <property type="project" value="UniProtKB-EC"/>
</dbReference>
<dbReference type="EC" id="3.6.5.2" evidence="4"/>
<dbReference type="PANTHER" id="PTHR24072">
    <property type="entry name" value="RHO FAMILY GTPASE"/>
    <property type="match status" value="1"/>
</dbReference>
<keyword evidence="2" id="KW-0342">GTP-binding</keyword>
<dbReference type="EMBL" id="JARBJD010000177">
    <property type="protein sequence ID" value="KAK2948405.1"/>
    <property type="molecule type" value="Genomic_DNA"/>
</dbReference>
<dbReference type="PROSITE" id="PS51419">
    <property type="entry name" value="RAB"/>
    <property type="match status" value="1"/>
</dbReference>
<sequence length="207" mass="22320">MSSAGASSGASGVTEAKVVVIGDGAVGKTCLLLSYTQNTFSDTYVATVFDNYESLQVVDGKTVKLQLWDTAGQEDYDRLRSLSFSETDVFLICFSVIDENSFKNIETRWIPEISEYVKDTPVVLVGTKSDYRASPPDDVTLITKEQAEEMAKKLKLYQYVECSAKTQEHLSDVFAATAKAALEKASGMGKQAGGDKSTGGGCSCELL</sequence>
<dbReference type="SMART" id="SM00173">
    <property type="entry name" value="RAS"/>
    <property type="match status" value="1"/>
</dbReference>
<organism evidence="4 5">
    <name type="scientific">Blattamonas nauphoetae</name>
    <dbReference type="NCBI Taxonomy" id="2049346"/>
    <lineage>
        <taxon>Eukaryota</taxon>
        <taxon>Metamonada</taxon>
        <taxon>Preaxostyla</taxon>
        <taxon>Oxymonadida</taxon>
        <taxon>Blattamonas</taxon>
    </lineage>
</organism>
<dbReference type="Proteomes" id="UP001281761">
    <property type="component" value="Unassembled WGS sequence"/>
</dbReference>